<protein>
    <submittedName>
        <fullName evidence="2">Uncharacterized protein</fullName>
    </submittedName>
</protein>
<sequence>MDSETGTPYDTDTLPTYSPPFSQLLTSKNPISSSPTFAQLPRQTIRRLDTLPTIPISTDAHPPVKWATYIKMTKWKKAREGQAPEKGKRQTKQSPCPRGRAITAAGVAGLP</sequence>
<comment type="caution">
    <text evidence="2">The sequence shown here is derived from an EMBL/GenBank/DDBJ whole genome shotgun (WGS) entry which is preliminary data.</text>
</comment>
<feature type="compositionally biased region" description="Basic and acidic residues" evidence="1">
    <location>
        <begin position="78"/>
        <end position="88"/>
    </location>
</feature>
<feature type="region of interest" description="Disordered" evidence="1">
    <location>
        <begin position="77"/>
        <end position="111"/>
    </location>
</feature>
<dbReference type="AlphaFoldDB" id="A0A9W9SQR6"/>
<dbReference type="GeneID" id="81457674"/>
<dbReference type="Proteomes" id="UP001147752">
    <property type="component" value="Unassembled WGS sequence"/>
</dbReference>
<dbReference type="RefSeq" id="XP_056582626.1">
    <property type="nucleotide sequence ID" value="XM_056718491.1"/>
</dbReference>
<keyword evidence="3" id="KW-1185">Reference proteome</keyword>
<reference evidence="2" key="2">
    <citation type="journal article" date="2023" name="IMA Fungus">
        <title>Comparative genomic study of the Penicillium genus elucidates a diverse pangenome and 15 lateral gene transfer events.</title>
        <authorList>
            <person name="Petersen C."/>
            <person name="Sorensen T."/>
            <person name="Nielsen M.R."/>
            <person name="Sondergaard T.E."/>
            <person name="Sorensen J.L."/>
            <person name="Fitzpatrick D.A."/>
            <person name="Frisvad J.C."/>
            <person name="Nielsen K.L."/>
        </authorList>
    </citation>
    <scope>NUCLEOTIDE SEQUENCE</scope>
    <source>
        <strain evidence="2">IBT 3081</strain>
    </source>
</reference>
<proteinExistence type="predicted"/>
<feature type="region of interest" description="Disordered" evidence="1">
    <location>
        <begin position="1"/>
        <end position="21"/>
    </location>
</feature>
<dbReference type="EMBL" id="JAPZBT010000001">
    <property type="protein sequence ID" value="KAJ5382850.1"/>
    <property type="molecule type" value="Genomic_DNA"/>
</dbReference>
<gene>
    <name evidence="2" type="ORF">N7517_000761</name>
</gene>
<name>A0A9W9SQR6_9EURO</name>
<reference evidence="2" key="1">
    <citation type="submission" date="2022-12" db="EMBL/GenBank/DDBJ databases">
        <authorList>
            <person name="Petersen C."/>
        </authorList>
    </citation>
    <scope>NUCLEOTIDE SEQUENCE</scope>
    <source>
        <strain evidence="2">IBT 3081</strain>
    </source>
</reference>
<evidence type="ECO:0000313" key="2">
    <source>
        <dbReference type="EMBL" id="KAJ5382850.1"/>
    </source>
</evidence>
<evidence type="ECO:0000313" key="3">
    <source>
        <dbReference type="Proteomes" id="UP001147752"/>
    </source>
</evidence>
<accession>A0A9W9SQR6</accession>
<organism evidence="2 3">
    <name type="scientific">Penicillium concentricum</name>
    <dbReference type="NCBI Taxonomy" id="293559"/>
    <lineage>
        <taxon>Eukaryota</taxon>
        <taxon>Fungi</taxon>
        <taxon>Dikarya</taxon>
        <taxon>Ascomycota</taxon>
        <taxon>Pezizomycotina</taxon>
        <taxon>Eurotiomycetes</taxon>
        <taxon>Eurotiomycetidae</taxon>
        <taxon>Eurotiales</taxon>
        <taxon>Aspergillaceae</taxon>
        <taxon>Penicillium</taxon>
    </lineage>
</organism>
<evidence type="ECO:0000256" key="1">
    <source>
        <dbReference type="SAM" id="MobiDB-lite"/>
    </source>
</evidence>